<proteinExistence type="predicted"/>
<accession>A0A5M9X1K2</accession>
<organism evidence="2 3">
    <name type="scientific">Paenibacillus amylolyticus</name>
    <dbReference type="NCBI Taxonomy" id="1451"/>
    <lineage>
        <taxon>Bacteria</taxon>
        <taxon>Bacillati</taxon>
        <taxon>Bacillota</taxon>
        <taxon>Bacilli</taxon>
        <taxon>Bacillales</taxon>
        <taxon>Paenibacillaceae</taxon>
        <taxon>Paenibacillus</taxon>
    </lineage>
</organism>
<evidence type="ECO:0000259" key="1">
    <source>
        <dbReference type="Pfam" id="PF06594"/>
    </source>
</evidence>
<name>A0A5M9X1K2_PAEAM</name>
<dbReference type="Pfam" id="PF06594">
    <property type="entry name" value="HCBP_related"/>
    <property type="match status" value="1"/>
</dbReference>
<dbReference type="RefSeq" id="WP_192895175.1">
    <property type="nucleotide sequence ID" value="NZ_RIAS01000030.1"/>
</dbReference>
<comment type="caution">
    <text evidence="2">The sequence shown here is derived from an EMBL/GenBank/DDBJ whole genome shotgun (WGS) entry which is preliminary data.</text>
</comment>
<dbReference type="EMBL" id="RIAS01000030">
    <property type="protein sequence ID" value="KAA8787766.1"/>
    <property type="molecule type" value="Genomic_DNA"/>
</dbReference>
<dbReference type="Proteomes" id="UP000323664">
    <property type="component" value="Unassembled WGS sequence"/>
</dbReference>
<dbReference type="SUPFAM" id="SSF51120">
    <property type="entry name" value="beta-Roll"/>
    <property type="match status" value="1"/>
</dbReference>
<sequence length="177" mass="19601">GDRLSGSSGSSSNGNDTYVFGKGYGQDTVYDWDSKAGNMDTIQMLVGPEEVDVMQDNMDLMIRIKETGEKIRVNAYFRDPYSKVEQVKFADGTIWTQSQLESKVITEVTVKNRALLKSDSLNDGKKVPDLAAVSTQTEQLIQAMSTFSATSDMELSQSESGKRYAELPMLAQSWTKI</sequence>
<dbReference type="InterPro" id="IPR011049">
    <property type="entry name" value="Serralysin-like_metalloprot_C"/>
</dbReference>
<evidence type="ECO:0000313" key="3">
    <source>
        <dbReference type="Proteomes" id="UP000323664"/>
    </source>
</evidence>
<evidence type="ECO:0000313" key="2">
    <source>
        <dbReference type="EMBL" id="KAA8787766.1"/>
    </source>
</evidence>
<dbReference type="AlphaFoldDB" id="A0A5M9X1K2"/>
<gene>
    <name evidence="2" type="ORF">EC604_28445</name>
</gene>
<reference evidence="2 3" key="1">
    <citation type="journal article" date="2019" name="J. Ind. Microbiol. Biotechnol.">
        <title>Paenibacillus amylolyticus 27C64 has a diverse set of carbohydrate-active enzymes and complete pectin deconstruction system.</title>
        <authorList>
            <person name="Keggi C."/>
            <person name="Doran-Peterson J."/>
        </authorList>
    </citation>
    <scope>NUCLEOTIDE SEQUENCE [LARGE SCALE GENOMIC DNA]</scope>
    <source>
        <strain evidence="2 3">27C64</strain>
    </source>
</reference>
<feature type="domain" description="Haemolysin-type calcium binding-related" evidence="1">
    <location>
        <begin position="59"/>
        <end position="99"/>
    </location>
</feature>
<dbReference type="InterPro" id="IPR010566">
    <property type="entry name" value="Haemolys_ca-bd"/>
</dbReference>
<protein>
    <recommendedName>
        <fullName evidence="1">Haemolysin-type calcium binding-related domain-containing protein</fullName>
    </recommendedName>
</protein>
<feature type="non-terminal residue" evidence="2">
    <location>
        <position position="1"/>
    </location>
</feature>